<feature type="non-terminal residue" evidence="2">
    <location>
        <position position="94"/>
    </location>
</feature>
<feature type="region of interest" description="Disordered" evidence="1">
    <location>
        <begin position="66"/>
        <end position="94"/>
    </location>
</feature>
<dbReference type="AlphaFoldDB" id="A0A7J7L8Q1"/>
<keyword evidence="3" id="KW-1185">Reference proteome</keyword>
<feature type="region of interest" description="Disordered" evidence="1">
    <location>
        <begin position="1"/>
        <end position="24"/>
    </location>
</feature>
<feature type="compositionally biased region" description="Basic and acidic residues" evidence="1">
    <location>
        <begin position="1"/>
        <end position="10"/>
    </location>
</feature>
<protein>
    <submittedName>
        <fullName evidence="2">Uncharacterized protein</fullName>
    </submittedName>
</protein>
<dbReference type="Proteomes" id="UP000541444">
    <property type="component" value="Unassembled WGS sequence"/>
</dbReference>
<name>A0A7J7L8Q1_9MAGN</name>
<accession>A0A7J7L8Q1</accession>
<reference evidence="2 3" key="1">
    <citation type="journal article" date="2020" name="IScience">
        <title>Genome Sequencing of the Endangered Kingdonia uniflora (Circaeasteraceae, Ranunculales) Reveals Potential Mechanisms of Evolutionary Specialization.</title>
        <authorList>
            <person name="Sun Y."/>
            <person name="Deng T."/>
            <person name="Zhang A."/>
            <person name="Moore M.J."/>
            <person name="Landis J.B."/>
            <person name="Lin N."/>
            <person name="Zhang H."/>
            <person name="Zhang X."/>
            <person name="Huang J."/>
            <person name="Zhang X."/>
            <person name="Sun H."/>
            <person name="Wang H."/>
        </authorList>
    </citation>
    <scope>NUCLEOTIDE SEQUENCE [LARGE SCALE GENOMIC DNA]</scope>
    <source>
        <strain evidence="2">TB1705</strain>
        <tissue evidence="2">Leaf</tissue>
    </source>
</reference>
<dbReference type="EMBL" id="JACGCM010002535">
    <property type="protein sequence ID" value="KAF6139016.1"/>
    <property type="molecule type" value="Genomic_DNA"/>
</dbReference>
<comment type="caution">
    <text evidence="2">The sequence shown here is derived from an EMBL/GenBank/DDBJ whole genome shotgun (WGS) entry which is preliminary data.</text>
</comment>
<sequence>KEKVSSKKDPINPIKGTPQKRPLHLHLKQRQNTQKHYDPQTTLITTTQPPNTTQLGVSINHNTALLPKTTRTPKKESNRQNLPKGIMDTQWIKE</sequence>
<evidence type="ECO:0000256" key="1">
    <source>
        <dbReference type="SAM" id="MobiDB-lite"/>
    </source>
</evidence>
<organism evidence="2 3">
    <name type="scientific">Kingdonia uniflora</name>
    <dbReference type="NCBI Taxonomy" id="39325"/>
    <lineage>
        <taxon>Eukaryota</taxon>
        <taxon>Viridiplantae</taxon>
        <taxon>Streptophyta</taxon>
        <taxon>Embryophyta</taxon>
        <taxon>Tracheophyta</taxon>
        <taxon>Spermatophyta</taxon>
        <taxon>Magnoliopsida</taxon>
        <taxon>Ranunculales</taxon>
        <taxon>Circaeasteraceae</taxon>
        <taxon>Kingdonia</taxon>
    </lineage>
</organism>
<gene>
    <name evidence="2" type="ORF">GIB67_010742</name>
</gene>
<proteinExistence type="predicted"/>
<evidence type="ECO:0000313" key="2">
    <source>
        <dbReference type="EMBL" id="KAF6139016.1"/>
    </source>
</evidence>
<evidence type="ECO:0000313" key="3">
    <source>
        <dbReference type="Proteomes" id="UP000541444"/>
    </source>
</evidence>